<reference evidence="2 3" key="1">
    <citation type="submission" date="2019-03" db="EMBL/GenBank/DDBJ databases">
        <title>Single cell metagenomics reveals metabolic interactions within the superorganism composed of flagellate Streblomastix strix and complex community of Bacteroidetes bacteria on its surface.</title>
        <authorList>
            <person name="Treitli S.C."/>
            <person name="Kolisko M."/>
            <person name="Husnik F."/>
            <person name="Keeling P."/>
            <person name="Hampl V."/>
        </authorList>
    </citation>
    <scope>NUCLEOTIDE SEQUENCE [LARGE SCALE GENOMIC DNA]</scope>
    <source>
        <strain evidence="2">ST1C</strain>
    </source>
</reference>
<dbReference type="PROSITE" id="PS00022">
    <property type="entry name" value="EGF_1"/>
    <property type="match status" value="1"/>
</dbReference>
<feature type="non-terminal residue" evidence="2">
    <location>
        <position position="1"/>
    </location>
</feature>
<evidence type="ECO:0000313" key="2">
    <source>
        <dbReference type="EMBL" id="KAA6370920.1"/>
    </source>
</evidence>
<sequence length="520" mass="57459">KAEIFNRGKLSIEDSKFILCKGNDINGGAIFLNINNEGYVTTSNSQYYQYKTCDEDVIIALIQTGGKLTIDGQCNYSECKTNLQGDVSIFASFTGMNSLLTSADRVKFEDCSCYVNHRDNINKQIKVSNYYNSPTDPCSGQEGNDEQINEGECTCAEGHHPLGCNCQYKYDYMCVCTEDYNNNPWDCTCLDDNYAQCFGGPAFICSELDREQLSWYDIYTCPCYAFGDPRSECSSQTQDCNLASLSDLSYIPISACPCFQVGDPRYQCWDSKTCDPSSDLSNVPVIRCPCDGDDDDPRQGLTCPITRICVSGDNLVIPCLCSPEYSGIGCTCRWNVSQTTTGVNIKSTIKSVIDLTCDNYEIQLIDSIYNENITISKQGTYLIKGREITEEQTQSIWSKGSGYFSLNQGIKTCIGGSAEEPTPKGCICESTKTEQECACQENDQRQPCICLPFEDPRTHCIGHTIPCESTSKEQLTQISTDICGCYEFGDPRSQCSESKACNDPSADLSNIPISLCPCNG</sequence>
<feature type="non-terminal residue" evidence="2">
    <location>
        <position position="520"/>
    </location>
</feature>
<protein>
    <recommendedName>
        <fullName evidence="1">EGF-like domain-containing protein</fullName>
    </recommendedName>
</protein>
<feature type="domain" description="EGF-like" evidence="1">
    <location>
        <begin position="319"/>
        <end position="330"/>
    </location>
</feature>
<dbReference type="InterPro" id="IPR000742">
    <property type="entry name" value="EGF"/>
</dbReference>
<dbReference type="EMBL" id="SNRW01014941">
    <property type="protein sequence ID" value="KAA6370920.1"/>
    <property type="molecule type" value="Genomic_DNA"/>
</dbReference>
<accession>A0A5J4ULL4</accession>
<organism evidence="2 3">
    <name type="scientific">Streblomastix strix</name>
    <dbReference type="NCBI Taxonomy" id="222440"/>
    <lineage>
        <taxon>Eukaryota</taxon>
        <taxon>Metamonada</taxon>
        <taxon>Preaxostyla</taxon>
        <taxon>Oxymonadida</taxon>
        <taxon>Streblomastigidae</taxon>
        <taxon>Streblomastix</taxon>
    </lineage>
</organism>
<name>A0A5J4ULL4_9EUKA</name>
<comment type="caution">
    <text evidence="2">The sequence shown here is derived from an EMBL/GenBank/DDBJ whole genome shotgun (WGS) entry which is preliminary data.</text>
</comment>
<gene>
    <name evidence="2" type="ORF">EZS28_033553</name>
</gene>
<evidence type="ECO:0000259" key="1">
    <source>
        <dbReference type="PROSITE" id="PS00022"/>
    </source>
</evidence>
<dbReference type="Proteomes" id="UP000324800">
    <property type="component" value="Unassembled WGS sequence"/>
</dbReference>
<proteinExistence type="predicted"/>
<dbReference type="AlphaFoldDB" id="A0A5J4ULL4"/>
<evidence type="ECO:0000313" key="3">
    <source>
        <dbReference type="Proteomes" id="UP000324800"/>
    </source>
</evidence>